<evidence type="ECO:0000256" key="3">
    <source>
        <dbReference type="ARBA" id="ARBA00022827"/>
    </source>
</evidence>
<dbReference type="NCBIfam" id="TIGR00275">
    <property type="entry name" value="aminoacetone oxidase family FAD-binding enzyme"/>
    <property type="match status" value="1"/>
</dbReference>
<dbReference type="InterPro" id="IPR023166">
    <property type="entry name" value="BaiN-like_dom_sf"/>
</dbReference>
<dbReference type="EMBL" id="WHNX01000006">
    <property type="protein sequence ID" value="MPW25204.1"/>
    <property type="molecule type" value="Genomic_DNA"/>
</dbReference>
<keyword evidence="2" id="KW-0285">Flavoprotein</keyword>
<evidence type="ECO:0000313" key="6">
    <source>
        <dbReference type="EMBL" id="MPW25204.1"/>
    </source>
</evidence>
<evidence type="ECO:0000256" key="1">
    <source>
        <dbReference type="ARBA" id="ARBA00001974"/>
    </source>
</evidence>
<dbReference type="Pfam" id="PF03486">
    <property type="entry name" value="HI0933_like"/>
    <property type="match status" value="1"/>
</dbReference>
<name>A0A6A7K707_9FIRM</name>
<dbReference type="PANTHER" id="PTHR42887:SF2">
    <property type="entry name" value="OS12G0638800 PROTEIN"/>
    <property type="match status" value="1"/>
</dbReference>
<protein>
    <submittedName>
        <fullName evidence="6">Aminoacetone oxidase family FAD-binding enzyme</fullName>
    </submittedName>
</protein>
<keyword evidence="7" id="KW-1185">Reference proteome</keyword>
<dbReference type="InterPro" id="IPR004792">
    <property type="entry name" value="BaiN-like"/>
</dbReference>
<dbReference type="Gene3D" id="2.40.30.10">
    <property type="entry name" value="Translation factors"/>
    <property type="match status" value="1"/>
</dbReference>
<comment type="cofactor">
    <cofactor evidence="1">
        <name>FAD</name>
        <dbReference type="ChEBI" id="CHEBI:57692"/>
    </cofactor>
</comment>
<dbReference type="SUPFAM" id="SSF51905">
    <property type="entry name" value="FAD/NAD(P)-binding domain"/>
    <property type="match status" value="1"/>
</dbReference>
<gene>
    <name evidence="6" type="ORF">GC105_05290</name>
</gene>
<feature type="domain" description="RsdA/BaiN/AoA(So)-like insert" evidence="5">
    <location>
        <begin position="192"/>
        <end position="348"/>
    </location>
</feature>
<dbReference type="Gene3D" id="1.10.8.260">
    <property type="entry name" value="HI0933 insert domain-like"/>
    <property type="match status" value="1"/>
</dbReference>
<dbReference type="AlphaFoldDB" id="A0A6A7K707"/>
<evidence type="ECO:0000256" key="2">
    <source>
        <dbReference type="ARBA" id="ARBA00022630"/>
    </source>
</evidence>
<organism evidence="6 7">
    <name type="scientific">Alkalibaculum sporogenes</name>
    <dbReference type="NCBI Taxonomy" id="2655001"/>
    <lineage>
        <taxon>Bacteria</taxon>
        <taxon>Bacillati</taxon>
        <taxon>Bacillota</taxon>
        <taxon>Clostridia</taxon>
        <taxon>Eubacteriales</taxon>
        <taxon>Eubacteriaceae</taxon>
        <taxon>Alkalibaculum</taxon>
    </lineage>
</organism>
<dbReference type="PANTHER" id="PTHR42887">
    <property type="entry name" value="OS12G0638800 PROTEIN"/>
    <property type="match status" value="1"/>
</dbReference>
<feature type="domain" description="RsdA/BaiN/AoA(So)-like Rossmann fold-like" evidence="4">
    <location>
        <begin position="3"/>
        <end position="402"/>
    </location>
</feature>
<dbReference type="Gene3D" id="3.50.50.60">
    <property type="entry name" value="FAD/NAD(P)-binding domain"/>
    <property type="match status" value="1"/>
</dbReference>
<dbReference type="RefSeq" id="WP_152802469.1">
    <property type="nucleotide sequence ID" value="NZ_WHNX01000006.1"/>
</dbReference>
<evidence type="ECO:0000259" key="5">
    <source>
        <dbReference type="Pfam" id="PF22780"/>
    </source>
</evidence>
<dbReference type="InterPro" id="IPR057661">
    <property type="entry name" value="RsdA/BaiN/AoA(So)_Rossmann"/>
</dbReference>
<dbReference type="SUPFAM" id="SSF160996">
    <property type="entry name" value="HI0933 insert domain-like"/>
    <property type="match status" value="1"/>
</dbReference>
<accession>A0A6A7K707</accession>
<keyword evidence="3" id="KW-0274">FAD</keyword>
<comment type="caution">
    <text evidence="6">The sequence shown here is derived from an EMBL/GenBank/DDBJ whole genome shotgun (WGS) entry which is preliminary data.</text>
</comment>
<evidence type="ECO:0000313" key="7">
    <source>
        <dbReference type="Proteomes" id="UP000440004"/>
    </source>
</evidence>
<proteinExistence type="predicted"/>
<dbReference type="InterPro" id="IPR036188">
    <property type="entry name" value="FAD/NAD-bd_sf"/>
</dbReference>
<evidence type="ECO:0000259" key="4">
    <source>
        <dbReference type="Pfam" id="PF03486"/>
    </source>
</evidence>
<dbReference type="InterPro" id="IPR055178">
    <property type="entry name" value="RsdA/BaiN/AoA(So)-like_dom"/>
</dbReference>
<dbReference type="Pfam" id="PF22780">
    <property type="entry name" value="HI0933_like_1st"/>
    <property type="match status" value="1"/>
</dbReference>
<reference evidence="6 7" key="1">
    <citation type="submission" date="2019-10" db="EMBL/GenBank/DDBJ databases">
        <title>Alkalibaculum tamaniensis sp.nov., a new alkaliphilic acetogen, isolated on methoxylated aromatics from a mud volcano.</title>
        <authorList>
            <person name="Khomyakova M.A."/>
            <person name="Merkel A.Y."/>
            <person name="Bonch-Osmolovskaya E.A."/>
            <person name="Slobodkin A.I."/>
        </authorList>
    </citation>
    <scope>NUCLEOTIDE SEQUENCE [LARGE SCALE GENOMIC DNA]</scope>
    <source>
        <strain evidence="6 7">M08DMB</strain>
    </source>
</reference>
<dbReference type="PRINTS" id="PR00368">
    <property type="entry name" value="FADPNR"/>
</dbReference>
<sequence length="404" mass="44807">MKKVIVIGGGPAGMMAAGTAAIKHEVLLIEKNEKLGKKLFITGKGRCNFTNACEIENLFDNIITNKNFMYSSFYSFSNDQTIRFFNSFGLKEKIERGNRVFPISDKSSDVIKALEKYLNDNYVQIRLNSEVKEIIVDNGKVKGVLLQGGQEYSCDCLILATGGLSYSQTGSTGDGYKWARRLGHNVVKLKSALVPLVAEEEFIKELQGLSLKNVLVSLYKGEKLIKDYMGEMIFTHFGLSGPAILSLSSLMREDEDYSIKINLKPALDEATLDNRIIRDFEKYTNKNLKNSLDDLLPKKLIPVIIRLSGIDENKKTNQVTKEERIKIRNVLQGLAINITSKRPLNEGIITSGGINVKEIDPTTMQSKIVSGLYFAGEIIDVDALTGGFNLQVAFSTGYLAGENC</sequence>
<dbReference type="Proteomes" id="UP000440004">
    <property type="component" value="Unassembled WGS sequence"/>
</dbReference>